<dbReference type="CDD" id="cd01637">
    <property type="entry name" value="IMPase_like"/>
    <property type="match status" value="1"/>
</dbReference>
<proteinExistence type="predicted"/>
<dbReference type="GO" id="GO:0007165">
    <property type="term" value="P:signal transduction"/>
    <property type="evidence" value="ECO:0007669"/>
    <property type="project" value="TreeGrafter"/>
</dbReference>
<dbReference type="Gene3D" id="3.30.540.10">
    <property type="entry name" value="Fructose-1,6-Bisphosphatase, subunit A, domain 1"/>
    <property type="match status" value="1"/>
</dbReference>
<dbReference type="InterPro" id="IPR020550">
    <property type="entry name" value="Inositol_monophosphatase_CS"/>
</dbReference>
<evidence type="ECO:0000256" key="4">
    <source>
        <dbReference type="ARBA" id="ARBA00022842"/>
    </source>
</evidence>
<evidence type="ECO:0000256" key="2">
    <source>
        <dbReference type="ARBA" id="ARBA00013106"/>
    </source>
</evidence>
<keyword evidence="4 5" id="KW-0460">Magnesium</keyword>
<keyword evidence="8" id="KW-1185">Reference proteome</keyword>
<dbReference type="PANTHER" id="PTHR20854">
    <property type="entry name" value="INOSITOL MONOPHOSPHATASE"/>
    <property type="match status" value="1"/>
</dbReference>
<dbReference type="Proteomes" id="UP000182498">
    <property type="component" value="Unassembled WGS sequence"/>
</dbReference>
<dbReference type="GO" id="GO:0046872">
    <property type="term" value="F:metal ion binding"/>
    <property type="evidence" value="ECO:0007669"/>
    <property type="project" value="UniProtKB-KW"/>
</dbReference>
<dbReference type="Pfam" id="PF00459">
    <property type="entry name" value="Inositol_P"/>
    <property type="match status" value="1"/>
</dbReference>
<dbReference type="PANTHER" id="PTHR20854:SF4">
    <property type="entry name" value="INOSITOL-1-MONOPHOSPHATASE-RELATED"/>
    <property type="match status" value="1"/>
</dbReference>
<dbReference type="EMBL" id="FAUH01000003">
    <property type="protein sequence ID" value="CUU65328.1"/>
    <property type="molecule type" value="Genomic_DNA"/>
</dbReference>
<dbReference type="RefSeq" id="WP_014009748.1">
    <property type="nucleotide sequence ID" value="NZ_FAUH01000003.1"/>
</dbReference>
<evidence type="ECO:0000256" key="6">
    <source>
        <dbReference type="SAM" id="MobiDB-lite"/>
    </source>
</evidence>
<gene>
    <name evidence="7" type="ORF">CVAR292_00646</name>
</gene>
<feature type="binding site" evidence="5">
    <location>
        <position position="93"/>
    </location>
    <ligand>
        <name>Mg(2+)</name>
        <dbReference type="ChEBI" id="CHEBI:18420"/>
        <label>2</label>
    </ligand>
</feature>
<feature type="binding site" evidence="5">
    <location>
        <position position="145"/>
    </location>
    <ligand>
        <name>Mg(2+)</name>
        <dbReference type="ChEBI" id="CHEBI:18420"/>
        <label>1</label>
        <note>catalytic</note>
    </ligand>
</feature>
<feature type="region of interest" description="Disordered" evidence="6">
    <location>
        <begin position="109"/>
        <end position="131"/>
    </location>
</feature>
<sequence length="341" mass="36461">MTDSSEDRFSTGADDAPEIRDVNLVDDEIDTRALLAIAEAAVDEAEATFTAAVGADPAVMKSPGDFATEADLSVERQLRTLLTRYTGMPVHGEEYGVVRPGEQVEINPNDEYADEFDGPQSKPPKGPSNPGLHELPETCWVVDPIDGTANYAVGNPFCCILVSLVHKGEAVVAVCEMPLLGRRITARKGHGLFVDGHPARRMPPSDPAITQIGFGSILSQRRGNLPVSYRQDMLNAIGRTYPRMRVSGSCGIDLAFTAAGVFGGTVTFSPNLWDNCAGILMIRENGGVVTDFAGNRWVPGVSGIVAGEPEVHANLIRHIQSVPISTAARNAQDVKDRGGIR</sequence>
<organism evidence="7 8">
    <name type="scientific">Corynebacterium variabile</name>
    <dbReference type="NCBI Taxonomy" id="1727"/>
    <lineage>
        <taxon>Bacteria</taxon>
        <taxon>Bacillati</taxon>
        <taxon>Actinomycetota</taxon>
        <taxon>Actinomycetes</taxon>
        <taxon>Mycobacteriales</taxon>
        <taxon>Corynebacteriaceae</taxon>
        <taxon>Corynebacterium</taxon>
    </lineage>
</organism>
<dbReference type="OrthoDB" id="9772456at2"/>
<accession>A0A0X2NKS6</accession>
<dbReference type="PRINTS" id="PR00377">
    <property type="entry name" value="IMPHPHTASES"/>
</dbReference>
<dbReference type="GO" id="GO:0008934">
    <property type="term" value="F:inositol monophosphate 1-phosphatase activity"/>
    <property type="evidence" value="ECO:0007669"/>
    <property type="project" value="TreeGrafter"/>
</dbReference>
<evidence type="ECO:0000313" key="8">
    <source>
        <dbReference type="Proteomes" id="UP000182498"/>
    </source>
</evidence>
<name>A0A0X2NKS6_9CORY</name>
<feature type="binding site" evidence="5">
    <location>
        <position position="146"/>
    </location>
    <ligand>
        <name>Mg(2+)</name>
        <dbReference type="ChEBI" id="CHEBI:18420"/>
        <label>1</label>
        <note>catalytic</note>
    </ligand>
</feature>
<evidence type="ECO:0000256" key="3">
    <source>
        <dbReference type="ARBA" id="ARBA00022723"/>
    </source>
</evidence>
<evidence type="ECO:0000256" key="1">
    <source>
        <dbReference type="ARBA" id="ARBA00001033"/>
    </source>
</evidence>
<dbReference type="SUPFAM" id="SSF56655">
    <property type="entry name" value="Carbohydrate phosphatase"/>
    <property type="match status" value="1"/>
</dbReference>
<comment type="catalytic activity">
    <reaction evidence="1">
        <text>a myo-inositol phosphate + H2O = myo-inositol + phosphate</text>
        <dbReference type="Rhea" id="RHEA:24056"/>
        <dbReference type="ChEBI" id="CHEBI:15377"/>
        <dbReference type="ChEBI" id="CHEBI:17268"/>
        <dbReference type="ChEBI" id="CHEBI:43474"/>
        <dbReference type="ChEBI" id="CHEBI:84139"/>
        <dbReference type="EC" id="3.1.3.25"/>
    </reaction>
</comment>
<evidence type="ECO:0000313" key="7">
    <source>
        <dbReference type="EMBL" id="CUU65328.1"/>
    </source>
</evidence>
<dbReference type="EC" id="3.1.3.25" evidence="2"/>
<dbReference type="Gene3D" id="3.40.190.80">
    <property type="match status" value="1"/>
</dbReference>
<dbReference type="GO" id="GO:0046854">
    <property type="term" value="P:phosphatidylinositol phosphate biosynthetic process"/>
    <property type="evidence" value="ECO:0007669"/>
    <property type="project" value="InterPro"/>
</dbReference>
<keyword evidence="3 5" id="KW-0479">Metal-binding</keyword>
<dbReference type="OMA" id="PWVWVLD"/>
<evidence type="ECO:0000256" key="5">
    <source>
        <dbReference type="PIRSR" id="PIRSR600760-2"/>
    </source>
</evidence>
<comment type="cofactor">
    <cofactor evidence="5">
        <name>Mg(2+)</name>
        <dbReference type="ChEBI" id="CHEBI:18420"/>
    </cofactor>
</comment>
<dbReference type="PROSITE" id="PS00630">
    <property type="entry name" value="IMP_2"/>
    <property type="match status" value="1"/>
</dbReference>
<feature type="binding site" evidence="5">
    <location>
        <position position="274"/>
    </location>
    <ligand>
        <name>Mg(2+)</name>
        <dbReference type="ChEBI" id="CHEBI:18420"/>
        <label>1</label>
        <note>catalytic</note>
    </ligand>
</feature>
<dbReference type="InterPro" id="IPR000760">
    <property type="entry name" value="Inositol_monophosphatase-like"/>
</dbReference>
<dbReference type="AlphaFoldDB" id="A0A0X2NKS6"/>
<dbReference type="GO" id="GO:0006020">
    <property type="term" value="P:inositol metabolic process"/>
    <property type="evidence" value="ECO:0007669"/>
    <property type="project" value="TreeGrafter"/>
</dbReference>
<keyword evidence="7" id="KW-0378">Hydrolase</keyword>
<protein>
    <recommendedName>
        <fullName evidence="2">inositol-phosphate phosphatase</fullName>
        <ecNumber evidence="2">3.1.3.25</ecNumber>
    </recommendedName>
</protein>
<reference evidence="8" key="1">
    <citation type="submission" date="2015-11" db="EMBL/GenBank/DDBJ databases">
        <authorList>
            <person name="Dugat-Bony E."/>
        </authorList>
    </citation>
    <scope>NUCLEOTIDE SEQUENCE [LARGE SCALE GENOMIC DNA]</scope>
    <source>
        <strain evidence="8">Mu292</strain>
    </source>
</reference>
<feature type="binding site" evidence="5">
    <location>
        <position position="143"/>
    </location>
    <ligand>
        <name>Mg(2+)</name>
        <dbReference type="ChEBI" id="CHEBI:18420"/>
        <label>1</label>
        <note>catalytic</note>
    </ligand>
</feature>